<reference evidence="2 3" key="1">
    <citation type="submission" date="2018-04" db="EMBL/GenBank/DDBJ databases">
        <title>Novel Campyloabacter and Helicobacter Species and Strains.</title>
        <authorList>
            <person name="Mannion A.J."/>
            <person name="Shen Z."/>
            <person name="Fox J.G."/>
        </authorList>
    </citation>
    <scope>NUCLEOTIDE SEQUENCE [LARGE SCALE GENOMIC DNA]</scope>
    <source>
        <strain evidence="2 3">MIT 04-9362</strain>
    </source>
</reference>
<protein>
    <recommendedName>
        <fullName evidence="1">Sialidase domain-containing protein</fullName>
    </recommendedName>
</protein>
<dbReference type="RefSeq" id="WP_115578822.1">
    <property type="nucleotide sequence ID" value="NZ_NXLX01000006.1"/>
</dbReference>
<dbReference type="InterPro" id="IPR011040">
    <property type="entry name" value="Sialidase"/>
</dbReference>
<accession>A0A3D8J990</accession>
<proteinExistence type="predicted"/>
<comment type="caution">
    <text evidence="2">The sequence shown here is derived from an EMBL/GenBank/DDBJ whole genome shotgun (WGS) entry which is preliminary data.</text>
</comment>
<keyword evidence="3" id="KW-1185">Reference proteome</keyword>
<dbReference type="Proteomes" id="UP000256695">
    <property type="component" value="Unassembled WGS sequence"/>
</dbReference>
<sequence length="376" mass="42969">MKYFSFFFITLCILSGIAYYQIPPDRQFDFIAKTADFTTQRIYKKQDIPPPPNVKSAHSSTIAPIDSEYLISAYFAGSREGAKDVAIYANIFHNNQWSEAFEILNPKQLMQDAKEYISKIGNPVLYHLDNTLHLFVVGVSIGGWATSKIYHYTSVANPQNIYFRFQKALHLSPFANLSNLVRTPPLGITFNDFQDKGFILPIYHELANKYALMVTFDTTGKKLQISKPNNAFGLLQPSITALDSTHCLIAFRAHKKARSILYTQKCDNNLKYQPLQSANIPNEDNSLNLFAINNTAYLLHNTRIDNLPRGELVISKLNYDNQFTKLLNIDETNTPNGEVSYPYIFISNGILHITYTVDRKFIRHLMLSTHYLEEQP</sequence>
<feature type="domain" description="Sialidase" evidence="1">
    <location>
        <begin position="70"/>
        <end position="353"/>
    </location>
</feature>
<dbReference type="OrthoDB" id="41724at2"/>
<dbReference type="SUPFAM" id="SSF50939">
    <property type="entry name" value="Sialidases"/>
    <property type="match status" value="1"/>
</dbReference>
<evidence type="ECO:0000259" key="1">
    <source>
        <dbReference type="Pfam" id="PF13088"/>
    </source>
</evidence>
<dbReference type="AlphaFoldDB" id="A0A3D8J990"/>
<dbReference type="PANTHER" id="PTHR43752:SF2">
    <property type="entry name" value="BNR_ASP-BOX REPEAT FAMILY PROTEIN"/>
    <property type="match status" value="1"/>
</dbReference>
<dbReference type="Pfam" id="PF13088">
    <property type="entry name" value="BNR_2"/>
    <property type="match status" value="1"/>
</dbReference>
<dbReference type="PANTHER" id="PTHR43752">
    <property type="entry name" value="BNR/ASP-BOX REPEAT FAMILY PROTEIN"/>
    <property type="match status" value="1"/>
</dbReference>
<name>A0A3D8J990_9HELI</name>
<dbReference type="EMBL" id="NXLX01000006">
    <property type="protein sequence ID" value="RDU73992.1"/>
    <property type="molecule type" value="Genomic_DNA"/>
</dbReference>
<evidence type="ECO:0000313" key="2">
    <source>
        <dbReference type="EMBL" id="RDU73992.1"/>
    </source>
</evidence>
<dbReference type="InterPro" id="IPR036278">
    <property type="entry name" value="Sialidase_sf"/>
</dbReference>
<gene>
    <name evidence="2" type="ORF">CQA57_03325</name>
</gene>
<evidence type="ECO:0000313" key="3">
    <source>
        <dbReference type="Proteomes" id="UP000256695"/>
    </source>
</evidence>
<organism evidence="2 3">
    <name type="scientific">Helicobacter anseris</name>
    <dbReference type="NCBI Taxonomy" id="375926"/>
    <lineage>
        <taxon>Bacteria</taxon>
        <taxon>Pseudomonadati</taxon>
        <taxon>Campylobacterota</taxon>
        <taxon>Epsilonproteobacteria</taxon>
        <taxon>Campylobacterales</taxon>
        <taxon>Helicobacteraceae</taxon>
        <taxon>Helicobacter</taxon>
    </lineage>
</organism>